<name>A0A1F4WGV5_UNCKA</name>
<accession>A0A1F4WGV5</accession>
<sequence>MKFGFRMPSLKKRIAARVSLKRVIRHRMGLKVPRGLGILTNPKRAIYNKIYRKTSLGIGDITRLGKAKTKQPEQPIQVSTGSVNPITTTNFPVLDKHFELSENIPLYYKNREVEGLEKTIEACRQQIELACQAKAAFLEKYPWQPLPSHRGYEQLAIILGKQGKHGEAIQVCEQAKGEGWSGDWDTRIERYKGKP</sequence>
<dbReference type="EMBL" id="MEWA01000038">
    <property type="protein sequence ID" value="OGC68599.1"/>
    <property type="molecule type" value="Genomic_DNA"/>
</dbReference>
<gene>
    <name evidence="1" type="ORF">A2415_01145</name>
</gene>
<reference evidence="1 2" key="1">
    <citation type="journal article" date="2016" name="Nat. Commun.">
        <title>Thousands of microbial genomes shed light on interconnected biogeochemical processes in an aquifer system.</title>
        <authorList>
            <person name="Anantharaman K."/>
            <person name="Brown C.T."/>
            <person name="Hug L.A."/>
            <person name="Sharon I."/>
            <person name="Castelle C.J."/>
            <person name="Probst A.J."/>
            <person name="Thomas B.C."/>
            <person name="Singh A."/>
            <person name="Wilkins M.J."/>
            <person name="Karaoz U."/>
            <person name="Brodie E.L."/>
            <person name="Williams K.H."/>
            <person name="Hubbard S.S."/>
            <person name="Banfield J.F."/>
        </authorList>
    </citation>
    <scope>NUCLEOTIDE SEQUENCE [LARGE SCALE GENOMIC DNA]</scope>
</reference>
<comment type="caution">
    <text evidence="1">The sequence shown here is derived from an EMBL/GenBank/DDBJ whole genome shotgun (WGS) entry which is preliminary data.</text>
</comment>
<organism evidence="1 2">
    <name type="scientific">candidate division WWE3 bacterium RIFOXYC1_FULL_39_7</name>
    <dbReference type="NCBI Taxonomy" id="1802643"/>
    <lineage>
        <taxon>Bacteria</taxon>
        <taxon>Katanobacteria</taxon>
    </lineage>
</organism>
<dbReference type="AlphaFoldDB" id="A0A1F4WGV5"/>
<evidence type="ECO:0000313" key="1">
    <source>
        <dbReference type="EMBL" id="OGC68599.1"/>
    </source>
</evidence>
<dbReference type="Proteomes" id="UP000179113">
    <property type="component" value="Unassembled WGS sequence"/>
</dbReference>
<evidence type="ECO:0000313" key="2">
    <source>
        <dbReference type="Proteomes" id="UP000179113"/>
    </source>
</evidence>
<protein>
    <submittedName>
        <fullName evidence="1">Uncharacterized protein</fullName>
    </submittedName>
</protein>
<proteinExistence type="predicted"/>